<evidence type="ECO:0000256" key="1">
    <source>
        <dbReference type="SAM" id="MobiDB-lite"/>
    </source>
</evidence>
<sequence length="83" mass="8667">MPDVASRALVAVNRPGAWPRPVPAPFGARKAGAPRAVDGADILLTCPSRSRTDAPDRPPPDCGAGPRWMPHAAADFEERGLSA</sequence>
<proteinExistence type="predicted"/>
<organism evidence="2 3">
    <name type="scientific">Gluconacetobacter tumulisoli</name>
    <dbReference type="NCBI Taxonomy" id="1286189"/>
    <lineage>
        <taxon>Bacteria</taxon>
        <taxon>Pseudomonadati</taxon>
        <taxon>Pseudomonadota</taxon>
        <taxon>Alphaproteobacteria</taxon>
        <taxon>Acetobacterales</taxon>
        <taxon>Acetobacteraceae</taxon>
        <taxon>Gluconacetobacter</taxon>
    </lineage>
</organism>
<evidence type="ECO:0000313" key="2">
    <source>
        <dbReference type="EMBL" id="MBB2200595.1"/>
    </source>
</evidence>
<accession>A0A7W4K5J9</accession>
<dbReference type="RefSeq" id="WP_182954397.1">
    <property type="nucleotide sequence ID" value="NZ_JABEQM010000002.1"/>
</dbReference>
<gene>
    <name evidence="2" type="ORF">HLH28_03200</name>
</gene>
<dbReference type="Proteomes" id="UP000578030">
    <property type="component" value="Unassembled WGS sequence"/>
</dbReference>
<protein>
    <submittedName>
        <fullName evidence="2">Uncharacterized protein</fullName>
    </submittedName>
</protein>
<dbReference type="AlphaFoldDB" id="A0A7W4K5J9"/>
<evidence type="ECO:0000313" key="3">
    <source>
        <dbReference type="Proteomes" id="UP000578030"/>
    </source>
</evidence>
<name>A0A7W4K5J9_9PROT</name>
<feature type="region of interest" description="Disordered" evidence="1">
    <location>
        <begin position="46"/>
        <end position="83"/>
    </location>
</feature>
<keyword evidence="3" id="KW-1185">Reference proteome</keyword>
<comment type="caution">
    <text evidence="2">The sequence shown here is derived from an EMBL/GenBank/DDBJ whole genome shotgun (WGS) entry which is preliminary data.</text>
</comment>
<feature type="compositionally biased region" description="Basic and acidic residues" evidence="1">
    <location>
        <begin position="74"/>
        <end position="83"/>
    </location>
</feature>
<reference evidence="2 3" key="1">
    <citation type="submission" date="2020-04" db="EMBL/GenBank/DDBJ databases">
        <title>Description of novel Gluconacetobacter.</title>
        <authorList>
            <person name="Sombolestani A."/>
        </authorList>
    </citation>
    <scope>NUCLEOTIDE SEQUENCE [LARGE SCALE GENOMIC DNA]</scope>
    <source>
        <strain evidence="2 3">LMG 27802</strain>
    </source>
</reference>
<feature type="compositionally biased region" description="Basic and acidic residues" evidence="1">
    <location>
        <begin position="50"/>
        <end position="59"/>
    </location>
</feature>
<dbReference type="EMBL" id="JABEQM010000002">
    <property type="protein sequence ID" value="MBB2200595.1"/>
    <property type="molecule type" value="Genomic_DNA"/>
</dbReference>